<sequence>MERFAWLDAQKRWIQSWKGCGGCCLHCSACDFVSCQKIEWICKGFASFDVDVDDESGTAHRKPLLFTTTLSLSNAAQLALRVGVVMEERQQQHHQDDLCISNISGREKLILTFDNSNPFVLEIPQVDSISFWSQDTTCSCQTQAVSMKEGRQLICACDCEKVPSHVTLKLQHVTFNLYADVQLNEKCWSTISLPEVMEVLNKLFLEQRHLCRINNNARQVEENCFEQVEIPTEAINQSYILQRKYLNDIDCMNECATKSIEICSADPLWMGKMLNIMAHHASYQSLELYKLESLKAVLYRQLEDLTEREKFETEKTWGKNPQHFIRGQQMQDFATSALEFLKKK</sequence>
<gene>
    <name evidence="1" type="ORF">KI387_023966</name>
</gene>
<accession>A0AA38G2G9</accession>
<evidence type="ECO:0000313" key="1">
    <source>
        <dbReference type="EMBL" id="KAH9315339.1"/>
    </source>
</evidence>
<reference evidence="1 2" key="1">
    <citation type="journal article" date="2021" name="Nat. Plants">
        <title>The Taxus genome provides insights into paclitaxel biosynthesis.</title>
        <authorList>
            <person name="Xiong X."/>
            <person name="Gou J."/>
            <person name="Liao Q."/>
            <person name="Li Y."/>
            <person name="Zhou Q."/>
            <person name="Bi G."/>
            <person name="Li C."/>
            <person name="Du R."/>
            <person name="Wang X."/>
            <person name="Sun T."/>
            <person name="Guo L."/>
            <person name="Liang H."/>
            <person name="Lu P."/>
            <person name="Wu Y."/>
            <person name="Zhang Z."/>
            <person name="Ro D.K."/>
            <person name="Shang Y."/>
            <person name="Huang S."/>
            <person name="Yan J."/>
        </authorList>
    </citation>
    <scope>NUCLEOTIDE SEQUENCE [LARGE SCALE GENOMIC DNA]</scope>
    <source>
        <strain evidence="1">Ta-2019</strain>
    </source>
</reference>
<dbReference type="EMBL" id="JAHRHJ020000005">
    <property type="protein sequence ID" value="KAH9315339.1"/>
    <property type="molecule type" value="Genomic_DNA"/>
</dbReference>
<proteinExistence type="predicted"/>
<keyword evidence="2" id="KW-1185">Reference proteome</keyword>
<name>A0AA38G2G9_TAXCH</name>
<evidence type="ECO:0000313" key="2">
    <source>
        <dbReference type="Proteomes" id="UP000824469"/>
    </source>
</evidence>
<organism evidence="1 2">
    <name type="scientific">Taxus chinensis</name>
    <name type="common">Chinese yew</name>
    <name type="synonym">Taxus wallichiana var. chinensis</name>
    <dbReference type="NCBI Taxonomy" id="29808"/>
    <lineage>
        <taxon>Eukaryota</taxon>
        <taxon>Viridiplantae</taxon>
        <taxon>Streptophyta</taxon>
        <taxon>Embryophyta</taxon>
        <taxon>Tracheophyta</taxon>
        <taxon>Spermatophyta</taxon>
        <taxon>Pinopsida</taxon>
        <taxon>Pinidae</taxon>
        <taxon>Conifers II</taxon>
        <taxon>Cupressales</taxon>
        <taxon>Taxaceae</taxon>
        <taxon>Taxus</taxon>
    </lineage>
</organism>
<dbReference type="Proteomes" id="UP000824469">
    <property type="component" value="Unassembled WGS sequence"/>
</dbReference>
<comment type="caution">
    <text evidence="1">The sequence shown here is derived from an EMBL/GenBank/DDBJ whole genome shotgun (WGS) entry which is preliminary data.</text>
</comment>
<protein>
    <submittedName>
        <fullName evidence="1">Uncharacterized protein</fullName>
    </submittedName>
</protein>
<dbReference type="OMA" id="MDRFAWL"/>
<dbReference type="AlphaFoldDB" id="A0AA38G2G9"/>
<feature type="non-terminal residue" evidence="1">
    <location>
        <position position="344"/>
    </location>
</feature>